<feature type="domain" description="Cadherin" evidence="7">
    <location>
        <begin position="2029"/>
        <end position="2138"/>
    </location>
</feature>
<feature type="domain" description="Cadherin" evidence="7">
    <location>
        <begin position="1504"/>
        <end position="1613"/>
    </location>
</feature>
<feature type="domain" description="Cadherin" evidence="7">
    <location>
        <begin position="659"/>
        <end position="763"/>
    </location>
</feature>
<comment type="caution">
    <text evidence="9">The sequence shown here is derived from an EMBL/GenBank/DDBJ whole genome shotgun (WGS) entry which is preliminary data.</text>
</comment>
<protein>
    <submittedName>
        <fullName evidence="9">Cadherin domain-containing protein</fullName>
    </submittedName>
</protein>
<evidence type="ECO:0000256" key="4">
    <source>
        <dbReference type="ARBA" id="ARBA00022837"/>
    </source>
</evidence>
<dbReference type="PANTHER" id="PTHR24026">
    <property type="entry name" value="FAT ATYPICAL CADHERIN-RELATED"/>
    <property type="match status" value="1"/>
</dbReference>
<feature type="domain" description="Cadherin" evidence="7">
    <location>
        <begin position="1079"/>
        <end position="1182"/>
    </location>
</feature>
<dbReference type="InterPro" id="IPR020894">
    <property type="entry name" value="Cadherin_CS"/>
</dbReference>
<feature type="domain" description="Cadherin" evidence="7">
    <location>
        <begin position="237"/>
        <end position="340"/>
    </location>
</feature>
<dbReference type="NCBIfam" id="TIGR04183">
    <property type="entry name" value="Por_Secre_tail"/>
    <property type="match status" value="1"/>
</dbReference>
<dbReference type="GO" id="GO:0005886">
    <property type="term" value="C:plasma membrane"/>
    <property type="evidence" value="ECO:0007669"/>
    <property type="project" value="UniProtKB-SubCell"/>
</dbReference>
<evidence type="ECO:0000313" key="8">
    <source>
        <dbReference type="EMBL" id="GET20809.1"/>
    </source>
</evidence>
<evidence type="ECO:0000313" key="10">
    <source>
        <dbReference type="Proteomes" id="UP000240621"/>
    </source>
</evidence>
<feature type="domain" description="Cadherin" evidence="7">
    <location>
        <begin position="1925"/>
        <end position="2029"/>
    </location>
</feature>
<dbReference type="CDD" id="cd11304">
    <property type="entry name" value="Cadherin_repeat"/>
    <property type="match status" value="21"/>
</dbReference>
<reference evidence="9 10" key="1">
    <citation type="submission" date="2018-03" db="EMBL/GenBank/DDBJ databases">
        <title>Genomic Encyclopedia of Archaeal and Bacterial Type Strains, Phase II (KMG-II): from individual species to whole genera.</title>
        <authorList>
            <person name="Goeker M."/>
        </authorList>
    </citation>
    <scope>NUCLEOTIDE SEQUENCE [LARGE SCALE GENOMIC DNA]</scope>
    <source>
        <strain evidence="9 10">DSM 27267</strain>
    </source>
</reference>
<feature type="domain" description="Cadherin" evidence="7">
    <location>
        <begin position="975"/>
        <end position="1079"/>
    </location>
</feature>
<evidence type="ECO:0000256" key="5">
    <source>
        <dbReference type="ARBA" id="ARBA00022989"/>
    </source>
</evidence>
<accession>A0A2P8CI57</accession>
<dbReference type="Pfam" id="PF00028">
    <property type="entry name" value="Cadherin"/>
    <property type="match status" value="19"/>
</dbReference>
<evidence type="ECO:0000313" key="9">
    <source>
        <dbReference type="EMBL" id="PSK84643.1"/>
    </source>
</evidence>
<dbReference type="GO" id="GO:0007156">
    <property type="term" value="P:homophilic cell adhesion via plasma membrane adhesion molecules"/>
    <property type="evidence" value="ECO:0007669"/>
    <property type="project" value="InterPro"/>
</dbReference>
<dbReference type="Pfam" id="PF18962">
    <property type="entry name" value="Por_Secre_tail"/>
    <property type="match status" value="1"/>
</dbReference>
<dbReference type="InterPro" id="IPR002126">
    <property type="entry name" value="Cadherin-like_dom"/>
</dbReference>
<feature type="domain" description="Cadherin" evidence="7">
    <location>
        <begin position="1286"/>
        <end position="1395"/>
    </location>
</feature>
<evidence type="ECO:0000256" key="6">
    <source>
        <dbReference type="ARBA" id="ARBA00023136"/>
    </source>
</evidence>
<dbReference type="InterPro" id="IPR026444">
    <property type="entry name" value="Secre_tail"/>
</dbReference>
<evidence type="ECO:0000256" key="3">
    <source>
        <dbReference type="ARBA" id="ARBA00022737"/>
    </source>
</evidence>
<keyword evidence="11" id="KW-1185">Reference proteome</keyword>
<dbReference type="Gene3D" id="2.60.40.60">
    <property type="entry name" value="Cadherins"/>
    <property type="match status" value="21"/>
</dbReference>
<keyword evidence="5" id="KW-1133">Transmembrane helix</keyword>
<feature type="domain" description="Cadherin" evidence="7">
    <location>
        <begin position="1821"/>
        <end position="1925"/>
    </location>
</feature>
<dbReference type="PRINTS" id="PR00205">
    <property type="entry name" value="CADHERIN"/>
</dbReference>
<feature type="domain" description="Cadherin" evidence="7">
    <location>
        <begin position="31"/>
        <end position="134"/>
    </location>
</feature>
<evidence type="ECO:0000256" key="2">
    <source>
        <dbReference type="ARBA" id="ARBA00022692"/>
    </source>
</evidence>
<feature type="domain" description="Cadherin" evidence="7">
    <location>
        <begin position="763"/>
        <end position="871"/>
    </location>
</feature>
<feature type="domain" description="Cadherin" evidence="7">
    <location>
        <begin position="2138"/>
        <end position="2244"/>
    </location>
</feature>
<dbReference type="GO" id="GO:0005509">
    <property type="term" value="F:calcium ion binding"/>
    <property type="evidence" value="ECO:0007669"/>
    <property type="project" value="InterPro"/>
</dbReference>
<evidence type="ECO:0000259" key="7">
    <source>
        <dbReference type="PROSITE" id="PS50268"/>
    </source>
</evidence>
<dbReference type="SMART" id="SM00112">
    <property type="entry name" value="CA"/>
    <property type="match status" value="21"/>
</dbReference>
<feature type="domain" description="Cadherin" evidence="7">
    <location>
        <begin position="1395"/>
        <end position="1504"/>
    </location>
</feature>
<dbReference type="InterPro" id="IPR015919">
    <property type="entry name" value="Cadherin-like_sf"/>
</dbReference>
<keyword evidence="4" id="KW-0106">Calcium</keyword>
<feature type="domain" description="Cadherin" evidence="7">
    <location>
        <begin position="444"/>
        <end position="555"/>
    </location>
</feature>
<keyword evidence="2" id="KW-0812">Transmembrane</keyword>
<feature type="domain" description="Cadherin" evidence="7">
    <location>
        <begin position="871"/>
        <end position="975"/>
    </location>
</feature>
<dbReference type="PROSITE" id="PS50268">
    <property type="entry name" value="CADHERIN_2"/>
    <property type="match status" value="21"/>
</dbReference>
<gene>
    <name evidence="9" type="ORF">CLV93_102433</name>
    <name evidence="8" type="ORF">JCM18694_10550</name>
</gene>
<dbReference type="EMBL" id="BLAU01000001">
    <property type="protein sequence ID" value="GET20809.1"/>
    <property type="molecule type" value="Genomic_DNA"/>
</dbReference>
<feature type="domain" description="Cadherin" evidence="7">
    <location>
        <begin position="1717"/>
        <end position="1821"/>
    </location>
</feature>
<comment type="subcellular location">
    <subcellularLocation>
        <location evidence="1">Membrane</location>
    </subcellularLocation>
</comment>
<dbReference type="SUPFAM" id="SSF49313">
    <property type="entry name" value="Cadherin-like"/>
    <property type="match status" value="21"/>
</dbReference>
<name>A0A2P8CI57_9BACT</name>
<keyword evidence="6" id="KW-0472">Membrane</keyword>
<keyword evidence="3" id="KW-0677">Repeat</keyword>
<dbReference type="PROSITE" id="PS00232">
    <property type="entry name" value="CADHERIN_1"/>
    <property type="match status" value="1"/>
</dbReference>
<dbReference type="EMBL" id="PYGC01000002">
    <property type="protein sequence ID" value="PSK84643.1"/>
    <property type="molecule type" value="Genomic_DNA"/>
</dbReference>
<evidence type="ECO:0000313" key="11">
    <source>
        <dbReference type="Proteomes" id="UP000396862"/>
    </source>
</evidence>
<proteinExistence type="predicted"/>
<feature type="domain" description="Cadherin" evidence="7">
    <location>
        <begin position="134"/>
        <end position="237"/>
    </location>
</feature>
<dbReference type="PANTHER" id="PTHR24026:SF126">
    <property type="entry name" value="PROTOCADHERIN FAT 4"/>
    <property type="match status" value="1"/>
</dbReference>
<feature type="domain" description="Cadherin" evidence="7">
    <location>
        <begin position="1613"/>
        <end position="1717"/>
    </location>
</feature>
<dbReference type="Proteomes" id="UP000240621">
    <property type="component" value="Unassembled WGS sequence"/>
</dbReference>
<evidence type="ECO:0000256" key="1">
    <source>
        <dbReference type="ARBA" id="ARBA00004370"/>
    </source>
</evidence>
<organism evidence="9 10">
    <name type="scientific">Prolixibacter denitrificans</name>
    <dbReference type="NCBI Taxonomy" id="1541063"/>
    <lineage>
        <taxon>Bacteria</taxon>
        <taxon>Pseudomonadati</taxon>
        <taxon>Bacteroidota</taxon>
        <taxon>Bacteroidia</taxon>
        <taxon>Marinilabiliales</taxon>
        <taxon>Prolixibacteraceae</taxon>
        <taxon>Prolixibacter</taxon>
    </lineage>
</organism>
<sequence>MAAGGPGLTDFSSPENTQNNAELLAGTAPVITTGQTFSIAENSANTASVGTVAATDDQGAGVLTGWTIQSSTLSGAFAIDSSTGEITVADGSLLDYETVTSVTLSIVVSDDTQSSAAEDVVIDLTDVNEFAPVVNSVGPFTIAENLADNTAVGTALTAADQDGTTNLQNWAIASGNTNNAFKIDGSGQISVNSSAALDYETTTTFTLGITVDDDNFTSAEQTVTINLTDVNEFTPVVNSAGPFTIAENTSNTTFIVTMTATDGDGSATLGDWTISSGNTSGAFAIDASSGDITVANSSALDYETTTSFSLGITVSDGANVSAEQTVTIDLTDVNDVTPVVATGLSFSIAENSANGVTVGTATATDGDVTSTTFQNWTISSSTLSGAFAINGSNGAITVANSTLLDRETVATVTLSLTVSDGANTSDPQDVTITLTDVNDVAPVVTASQSFTIDENSAAGTNLSPVLAATDGDVTSTTFSNWTISTNVNPDGDANPAFAIDAGTGQLSVNDADDLDYEANPSLTIQVTVQDGGGNTSAPQDVTINLNNLNDEAPIITASQEFTIAENSAYGTVVGTVAVSDPDNPSTVYHDWTITTGNTNGAFAVNATTGQLTVANTSQLDRETTASFTLGLTVSDGTNTSTEETVTVLLNDVNDVAPVITASQSFSIAEASSNGTVVGTVAATDGDVTSTTYSSWTITNGNTDNAFAIDGSSGEITVANSTPLDIAVNPTFTLTLTVSDGVNTSAAETVTINLTDVNNQAPVVTSGQTFDVDENSAAATSVGTVAATDADSNTTFQNWTITSNVNGDGDANDAFAIDASTGEITVNDADDLDREANASLVIQVTVSDGTNTSAAENVTINLNDVNDVTPVVDTGQSFSIAENSANGTVVGTATATDGDVSSTTLQNWAISSSTVAGAFAIDASTGQITVANSTALDRETVETITLGLTVGDGVNTSAAQDMTITLTDVNDVAPVITANQVFNVDEGSANATVVGTVAATDQDVTSTTFHDWTITGGNTDNAFGINASSGQITVTNSSALDFAVNPSFTLTLTVSDGTNTSAEGSVTINLNDVNNQAPVITADQNFTIDENSVNSTIVGTVAATDPDAGTTFQDWTIVSGNTDNAFALNSSTGEITVATSTALDKETTSSFTLSLTVSDGVNTSAEQTVTITLNDLNDEVPVVTANQTFSIDENSANGSSVGTVLATDGDVTATTFQNWTITDGNTNGAFAINGSTGEITVAKSTELDREVVTSYTLTVTVDDGVNTSTAQTLTVDVNDANDVLPVITASQSFTIDENSVGGTVVGTLTATDGDVTATTFQTWQIVSNVNDDGDTNNAFTINSGTGEITVNDAGDLDRETAASFTIGITVSDGVNTSAQQDVVIYLNDLNDEAPVVTANQSFSIDENSPDDTVIGTLVATDIDVTATTFENWRIVSNVNPNNDVLEAFGIDDVTGEIFVNDSSDLDREQNASLTIQVTVSDGENTSAAVDVTINLNELNDVPPVVTADQSFTIKEKSDVGTTVGTLAATDGDISSTTFQNWAIATNMDVDGDGTGAFALNADTGVLTVADSDDLDREQNASLTIQVTVGDGVNTSDTTDVVVNLSDTNNQPPVVTAGQSFPVDENATNGTEVGTVAATDADVTATTFRDWTIVGGNDAGTFAINDSTGVITVADSTLLDRESIESIVLSITVSDSINVSALEDVTITLNDVNDVAPVVTADQSFTIEENSANDLVIGALVATDGDVSATTFQNWNILTGNASGTFALDAATGALSVADSTALDRETTSSFTLGVVTGDGVNTSDTVDVVINLTDVNDVTPVVTADQSFNVDENSVAGTTIGTVLATDGDVTPTTFTNWTISTGNDDNAFAIDSLSGVLSVNDPATLDREVLDSLIIGVFVSDGLDTSAVQNVTIHLNDVNDVLPVIAADSTFAIDENSPAGTVVGTASATDGDVTPTTFSNWAIIDGNTGGAFAIDGSSGQITVAQSSALDREKIDTLKLSITVSDGVNTSAPELVIVTLNDVNDILPVIAAGQSFTLPENTVAGTSVGTIQVADSDVTASTFSNWQISTNFDGNGDGNPAFAIDSLSGNLTVNDPGDLDFETVPDFNIAVTVDDSVNTSLPVEVALHLTDKNDNAPVIITMPYFTIQENSEIGTLVAQFEATDVDVTPATFTWHIVKNTDPDMDGAEAFIINESNGNLYIRDKDDFDYEANDELKVRISVWDGINRSDYLEVIIGITNDTSDDVTTGLDDLALKEVKVYPNPAQSYFYIDGPVGETVQLIDMNGRLVKTALMESNIQRFDLSGTPKGIYLVQIQHKTVSKVIVR</sequence>
<feature type="domain" description="Cadherin" evidence="7">
    <location>
        <begin position="555"/>
        <end position="659"/>
    </location>
</feature>
<feature type="domain" description="Cadherin" evidence="7">
    <location>
        <begin position="340"/>
        <end position="444"/>
    </location>
</feature>
<feature type="domain" description="Cadherin" evidence="7">
    <location>
        <begin position="1182"/>
        <end position="1286"/>
    </location>
</feature>
<reference evidence="8 11" key="2">
    <citation type="submission" date="2019-10" db="EMBL/GenBank/DDBJ databases">
        <title>Prolixibacter strains distinguished by the presence of nitrate reductase genes were adept at nitrate-dependent anaerobic corrosion of metallic iron and carbon steel.</title>
        <authorList>
            <person name="Iino T."/>
            <person name="Shono N."/>
            <person name="Ito K."/>
            <person name="Nakamura R."/>
            <person name="Sueoka K."/>
            <person name="Harayama S."/>
            <person name="Ohkuma M."/>
        </authorList>
    </citation>
    <scope>NUCLEOTIDE SEQUENCE [LARGE SCALE GENOMIC DNA]</scope>
    <source>
        <strain evidence="8 11">MIC1-1</strain>
    </source>
</reference>
<dbReference type="Proteomes" id="UP000396862">
    <property type="component" value="Unassembled WGS sequence"/>
</dbReference>